<accession>A0ABR2GAH4</accession>
<sequence>MTDSASFDQNLILDLVSPDTSDQTTVVDSASVDQSLISIWHHRVRMSRSLLKGLVSFDRSLVLDLAPSGSNGRITVSRISTLGFEGSGALEQNLIKRE</sequence>
<organism evidence="1 2">
    <name type="scientific">Hibiscus sabdariffa</name>
    <name type="common">roselle</name>
    <dbReference type="NCBI Taxonomy" id="183260"/>
    <lineage>
        <taxon>Eukaryota</taxon>
        <taxon>Viridiplantae</taxon>
        <taxon>Streptophyta</taxon>
        <taxon>Embryophyta</taxon>
        <taxon>Tracheophyta</taxon>
        <taxon>Spermatophyta</taxon>
        <taxon>Magnoliopsida</taxon>
        <taxon>eudicotyledons</taxon>
        <taxon>Gunneridae</taxon>
        <taxon>Pentapetalae</taxon>
        <taxon>rosids</taxon>
        <taxon>malvids</taxon>
        <taxon>Malvales</taxon>
        <taxon>Malvaceae</taxon>
        <taxon>Malvoideae</taxon>
        <taxon>Hibiscus</taxon>
    </lineage>
</organism>
<evidence type="ECO:0000313" key="2">
    <source>
        <dbReference type="Proteomes" id="UP001472677"/>
    </source>
</evidence>
<proteinExistence type="predicted"/>
<gene>
    <name evidence="1" type="ORF">V6N12_049653</name>
</gene>
<name>A0ABR2GAH4_9ROSI</name>
<dbReference type="Proteomes" id="UP001472677">
    <property type="component" value="Unassembled WGS sequence"/>
</dbReference>
<evidence type="ECO:0000313" key="1">
    <source>
        <dbReference type="EMBL" id="KAK8599780.1"/>
    </source>
</evidence>
<comment type="caution">
    <text evidence="1">The sequence shown here is derived from an EMBL/GenBank/DDBJ whole genome shotgun (WGS) entry which is preliminary data.</text>
</comment>
<protein>
    <submittedName>
        <fullName evidence="1">Uncharacterized protein</fullName>
    </submittedName>
</protein>
<dbReference type="EMBL" id="JBBPBM010000001">
    <property type="protein sequence ID" value="KAK8599780.1"/>
    <property type="molecule type" value="Genomic_DNA"/>
</dbReference>
<reference evidence="1 2" key="1">
    <citation type="journal article" date="2024" name="G3 (Bethesda)">
        <title>Genome assembly of Hibiscus sabdariffa L. provides insights into metabolisms of medicinal natural products.</title>
        <authorList>
            <person name="Kim T."/>
        </authorList>
    </citation>
    <scope>NUCLEOTIDE SEQUENCE [LARGE SCALE GENOMIC DNA]</scope>
    <source>
        <strain evidence="1">TK-2024</strain>
        <tissue evidence="1">Old leaves</tissue>
    </source>
</reference>
<keyword evidence="2" id="KW-1185">Reference proteome</keyword>